<dbReference type="EMBL" id="BMAV01018562">
    <property type="protein sequence ID" value="GFY71009.1"/>
    <property type="molecule type" value="Genomic_DNA"/>
</dbReference>
<proteinExistence type="predicted"/>
<comment type="cofactor">
    <cofactor evidence="5">
        <name>[2Fe-2S] cluster</name>
        <dbReference type="ChEBI" id="CHEBI:190135"/>
    </cofactor>
</comment>
<keyword evidence="4" id="KW-0411">Iron-sulfur</keyword>
<dbReference type="SUPFAM" id="SSF54292">
    <property type="entry name" value="2Fe-2S ferredoxin-like"/>
    <property type="match status" value="1"/>
</dbReference>
<evidence type="ECO:0000256" key="4">
    <source>
        <dbReference type="ARBA" id="ARBA00023014"/>
    </source>
</evidence>
<dbReference type="GO" id="GO:0046872">
    <property type="term" value="F:metal ion binding"/>
    <property type="evidence" value="ECO:0007669"/>
    <property type="project" value="UniProtKB-KW"/>
</dbReference>
<keyword evidence="6" id="KW-0732">Signal</keyword>
<keyword evidence="3" id="KW-0408">Iron</keyword>
<dbReference type="PANTHER" id="PTHR23426:SF65">
    <property type="entry name" value="FERREDOXIN-2, MITOCHONDRIAL"/>
    <property type="match status" value="1"/>
</dbReference>
<keyword evidence="8" id="KW-1185">Reference proteome</keyword>
<protein>
    <recommendedName>
        <fullName evidence="9">Ferredoxin</fullName>
    </recommendedName>
</protein>
<evidence type="ECO:0000313" key="8">
    <source>
        <dbReference type="Proteomes" id="UP000886998"/>
    </source>
</evidence>
<dbReference type="PANTHER" id="PTHR23426">
    <property type="entry name" value="FERREDOXIN/ADRENODOXIN"/>
    <property type="match status" value="1"/>
</dbReference>
<keyword evidence="2" id="KW-0479">Metal-binding</keyword>
<accession>A0A8X6YK13</accession>
<dbReference type="AlphaFoldDB" id="A0A8X6YK13"/>
<reference evidence="7" key="1">
    <citation type="submission" date="2020-08" db="EMBL/GenBank/DDBJ databases">
        <title>Multicomponent nature underlies the extraordinary mechanical properties of spider dragline silk.</title>
        <authorList>
            <person name="Kono N."/>
            <person name="Nakamura H."/>
            <person name="Mori M."/>
            <person name="Yoshida Y."/>
            <person name="Ohtoshi R."/>
            <person name="Malay A.D."/>
            <person name="Moran D.A.P."/>
            <person name="Tomita M."/>
            <person name="Numata K."/>
            <person name="Arakawa K."/>
        </authorList>
    </citation>
    <scope>NUCLEOTIDE SEQUENCE</scope>
</reference>
<gene>
    <name evidence="7" type="ORF">TNIN_408491</name>
</gene>
<dbReference type="GO" id="GO:0009055">
    <property type="term" value="F:electron transfer activity"/>
    <property type="evidence" value="ECO:0007669"/>
    <property type="project" value="TreeGrafter"/>
</dbReference>
<organism evidence="7 8">
    <name type="scientific">Trichonephila inaurata madagascariensis</name>
    <dbReference type="NCBI Taxonomy" id="2747483"/>
    <lineage>
        <taxon>Eukaryota</taxon>
        <taxon>Metazoa</taxon>
        <taxon>Ecdysozoa</taxon>
        <taxon>Arthropoda</taxon>
        <taxon>Chelicerata</taxon>
        <taxon>Arachnida</taxon>
        <taxon>Araneae</taxon>
        <taxon>Araneomorphae</taxon>
        <taxon>Entelegynae</taxon>
        <taxon>Araneoidea</taxon>
        <taxon>Nephilidae</taxon>
        <taxon>Trichonephila</taxon>
        <taxon>Trichonephila inaurata</taxon>
    </lineage>
</organism>
<sequence length="96" mass="10866">MSTGIFVMSFCLAKLVGSLIGFCYASNWCRTCHVYFKPEDYDKLPVISSEELYHIKRDPGQVIGSSRLGCQIRLAKNMEGMEVRLPERTGPGWSEE</sequence>
<dbReference type="GO" id="GO:0051537">
    <property type="term" value="F:2 iron, 2 sulfur cluster binding"/>
    <property type="evidence" value="ECO:0007669"/>
    <property type="project" value="UniProtKB-KW"/>
</dbReference>
<dbReference type="InterPro" id="IPR012675">
    <property type="entry name" value="Beta-grasp_dom_sf"/>
</dbReference>
<evidence type="ECO:0000256" key="1">
    <source>
        <dbReference type="ARBA" id="ARBA00022714"/>
    </source>
</evidence>
<evidence type="ECO:0008006" key="9">
    <source>
        <dbReference type="Google" id="ProtNLM"/>
    </source>
</evidence>
<dbReference type="InterPro" id="IPR001055">
    <property type="entry name" value="Adrenodoxin-like"/>
</dbReference>
<dbReference type="GO" id="GO:0005739">
    <property type="term" value="C:mitochondrion"/>
    <property type="evidence" value="ECO:0007669"/>
    <property type="project" value="TreeGrafter"/>
</dbReference>
<evidence type="ECO:0000313" key="7">
    <source>
        <dbReference type="EMBL" id="GFY71009.1"/>
    </source>
</evidence>
<evidence type="ECO:0000256" key="5">
    <source>
        <dbReference type="ARBA" id="ARBA00034078"/>
    </source>
</evidence>
<dbReference type="OrthoDB" id="268593at2759"/>
<dbReference type="InterPro" id="IPR036010">
    <property type="entry name" value="2Fe-2S_ferredoxin-like_sf"/>
</dbReference>
<comment type="caution">
    <text evidence="7">The sequence shown here is derived from an EMBL/GenBank/DDBJ whole genome shotgun (WGS) entry which is preliminary data.</text>
</comment>
<name>A0A8X6YK13_9ARAC</name>
<keyword evidence="1" id="KW-0001">2Fe-2S</keyword>
<evidence type="ECO:0000256" key="6">
    <source>
        <dbReference type="SAM" id="SignalP"/>
    </source>
</evidence>
<dbReference type="Proteomes" id="UP000886998">
    <property type="component" value="Unassembled WGS sequence"/>
</dbReference>
<feature type="chain" id="PRO_5036492690" description="Ferredoxin" evidence="6">
    <location>
        <begin position="26"/>
        <end position="96"/>
    </location>
</feature>
<feature type="signal peptide" evidence="6">
    <location>
        <begin position="1"/>
        <end position="25"/>
    </location>
</feature>
<dbReference type="GO" id="GO:0140647">
    <property type="term" value="P:P450-containing electron transport chain"/>
    <property type="evidence" value="ECO:0007669"/>
    <property type="project" value="InterPro"/>
</dbReference>
<evidence type="ECO:0000256" key="3">
    <source>
        <dbReference type="ARBA" id="ARBA00023004"/>
    </source>
</evidence>
<evidence type="ECO:0000256" key="2">
    <source>
        <dbReference type="ARBA" id="ARBA00022723"/>
    </source>
</evidence>
<dbReference type="Gene3D" id="3.10.20.30">
    <property type="match status" value="1"/>
</dbReference>